<evidence type="ECO:0008006" key="3">
    <source>
        <dbReference type="Google" id="ProtNLM"/>
    </source>
</evidence>
<gene>
    <name evidence="1" type="ORF">DYI37_01515</name>
</gene>
<accession>A0A371XAC5</accession>
<sequence length="441" mass="47372">MMKQSRDSPMTDRHYGKTPSSRLEQAGLILASVLLCAAALPRDAHAQSATNDSDLFPTNERYLQFGGDDRNITIAPFVQLDGGYLDFDPGRSGWRSEVALARLYLFGTYDKLDATFAYDFENESRPLRYLFLSYQFMDNLDVILGQQDEPFSLQDIGGSRFLPFASAGQSAALIPGDNVGGVARYSTDTYTVAAGVFGGDLNDGRGPGFEGLDERGVGVTARATWVPIYEESQIERGGDATTDGTGTQRVENLLHLGAAVSTKFDVTGGVSFSGNSNSALSSRSIASSPTFMGSSDVYRGNLEFARSVSSLSIQAELTGVYVDGLLKSGTAHGGYLYTTYFLTGEQRSYSRETGSFGRVVPKNPIDQGGFGALEVGARVDYLDLTDLGPDAGAQIGLSAVANLYLTKRFRLTADYSYTHGTAGSIDGLDVHAVTGRFQFAY</sequence>
<dbReference type="AlphaFoldDB" id="A0A371XAC5"/>
<evidence type="ECO:0000313" key="2">
    <source>
        <dbReference type="Proteomes" id="UP000264310"/>
    </source>
</evidence>
<dbReference type="Proteomes" id="UP000264310">
    <property type="component" value="Unassembled WGS sequence"/>
</dbReference>
<dbReference type="Pfam" id="PF07396">
    <property type="entry name" value="Porin_O_P"/>
    <property type="match status" value="1"/>
</dbReference>
<keyword evidence="2" id="KW-1185">Reference proteome</keyword>
<protein>
    <recommendedName>
        <fullName evidence="3">Porin</fullName>
    </recommendedName>
</protein>
<dbReference type="Gene3D" id="2.40.160.10">
    <property type="entry name" value="Porin"/>
    <property type="match status" value="1"/>
</dbReference>
<dbReference type="SUPFAM" id="SSF56935">
    <property type="entry name" value="Porins"/>
    <property type="match status" value="1"/>
</dbReference>
<dbReference type="EMBL" id="QURL01000001">
    <property type="protein sequence ID" value="RFC66175.1"/>
    <property type="molecule type" value="Genomic_DNA"/>
</dbReference>
<proteinExistence type="predicted"/>
<comment type="caution">
    <text evidence="1">The sequence shown here is derived from an EMBL/GenBank/DDBJ whole genome shotgun (WGS) entry which is preliminary data.</text>
</comment>
<dbReference type="InterPro" id="IPR023614">
    <property type="entry name" value="Porin_dom_sf"/>
</dbReference>
<organism evidence="1 2">
    <name type="scientific">Fulvimarina endophytica</name>
    <dbReference type="NCBI Taxonomy" id="2293836"/>
    <lineage>
        <taxon>Bacteria</taxon>
        <taxon>Pseudomonadati</taxon>
        <taxon>Pseudomonadota</taxon>
        <taxon>Alphaproteobacteria</taxon>
        <taxon>Hyphomicrobiales</taxon>
        <taxon>Aurantimonadaceae</taxon>
        <taxon>Fulvimarina</taxon>
    </lineage>
</organism>
<dbReference type="InterPro" id="IPR010870">
    <property type="entry name" value="Porin_O/P"/>
</dbReference>
<reference evidence="1 2" key="1">
    <citation type="submission" date="2018-08" db="EMBL/GenBank/DDBJ databases">
        <title>Fulvimarina sp. 85, whole genome shotgun sequence.</title>
        <authorList>
            <person name="Tuo L."/>
        </authorList>
    </citation>
    <scope>NUCLEOTIDE SEQUENCE [LARGE SCALE GENOMIC DNA]</scope>
    <source>
        <strain evidence="1 2">85</strain>
    </source>
</reference>
<evidence type="ECO:0000313" key="1">
    <source>
        <dbReference type="EMBL" id="RFC66175.1"/>
    </source>
</evidence>
<name>A0A371XAC5_9HYPH</name>